<dbReference type="Pfam" id="PF07702">
    <property type="entry name" value="UTRA"/>
    <property type="match status" value="1"/>
</dbReference>
<organism evidence="5 6">
    <name type="scientific">Micromonospora fiedleri</name>
    <dbReference type="NCBI Taxonomy" id="1157498"/>
    <lineage>
        <taxon>Bacteria</taxon>
        <taxon>Bacillati</taxon>
        <taxon>Actinomycetota</taxon>
        <taxon>Actinomycetes</taxon>
        <taxon>Micromonosporales</taxon>
        <taxon>Micromonosporaceae</taxon>
        <taxon>Micromonospora</taxon>
    </lineage>
</organism>
<dbReference type="PROSITE" id="PS50949">
    <property type="entry name" value="HTH_GNTR"/>
    <property type="match status" value="1"/>
</dbReference>
<protein>
    <submittedName>
        <fullName evidence="5">GntR family transcriptional regulator</fullName>
    </submittedName>
</protein>
<dbReference type="Gene3D" id="3.40.1410.10">
    <property type="entry name" value="Chorismate lyase-like"/>
    <property type="match status" value="1"/>
</dbReference>
<evidence type="ECO:0000256" key="3">
    <source>
        <dbReference type="ARBA" id="ARBA00023163"/>
    </source>
</evidence>
<dbReference type="InterPro" id="IPR036388">
    <property type="entry name" value="WH-like_DNA-bd_sf"/>
</dbReference>
<name>A0ABS1UME3_9ACTN</name>
<dbReference type="SMART" id="SM00866">
    <property type="entry name" value="UTRA"/>
    <property type="match status" value="1"/>
</dbReference>
<evidence type="ECO:0000313" key="5">
    <source>
        <dbReference type="EMBL" id="MBL6277511.1"/>
    </source>
</evidence>
<keyword evidence="6" id="KW-1185">Reference proteome</keyword>
<feature type="domain" description="HTH gntR-type" evidence="4">
    <location>
        <begin position="4"/>
        <end position="72"/>
    </location>
</feature>
<dbReference type="InterPro" id="IPR028978">
    <property type="entry name" value="Chorismate_lyase_/UTRA_dom_sf"/>
</dbReference>
<gene>
    <name evidence="5" type="ORF">JMF97_15230</name>
</gene>
<evidence type="ECO:0000256" key="2">
    <source>
        <dbReference type="ARBA" id="ARBA00023125"/>
    </source>
</evidence>
<dbReference type="InterPro" id="IPR050679">
    <property type="entry name" value="Bact_HTH_transcr_reg"/>
</dbReference>
<dbReference type="SUPFAM" id="SSF64288">
    <property type="entry name" value="Chorismate lyase-like"/>
    <property type="match status" value="1"/>
</dbReference>
<dbReference type="Proteomes" id="UP000661193">
    <property type="component" value="Unassembled WGS sequence"/>
</dbReference>
<evidence type="ECO:0000256" key="1">
    <source>
        <dbReference type="ARBA" id="ARBA00023015"/>
    </source>
</evidence>
<dbReference type="Gene3D" id="1.10.10.10">
    <property type="entry name" value="Winged helix-like DNA-binding domain superfamily/Winged helix DNA-binding domain"/>
    <property type="match status" value="1"/>
</dbReference>
<keyword evidence="2" id="KW-0238">DNA-binding</keyword>
<reference evidence="5 6" key="1">
    <citation type="submission" date="2021-01" db="EMBL/GenBank/DDBJ databases">
        <title>Genome sequencing of Micromonospora fiedleri MG-37.</title>
        <authorList>
            <person name="Moreland P.E.J."/>
            <person name="Stach J.E.M."/>
        </authorList>
    </citation>
    <scope>NUCLEOTIDE SEQUENCE [LARGE SCALE GENOMIC DNA]</scope>
    <source>
        <strain evidence="5 6">MG-37</strain>
    </source>
</reference>
<dbReference type="SMART" id="SM00345">
    <property type="entry name" value="HTH_GNTR"/>
    <property type="match status" value="1"/>
</dbReference>
<dbReference type="PANTHER" id="PTHR44846">
    <property type="entry name" value="MANNOSYL-D-GLYCERATE TRANSPORT/METABOLISM SYSTEM REPRESSOR MNGR-RELATED"/>
    <property type="match status" value="1"/>
</dbReference>
<proteinExistence type="predicted"/>
<dbReference type="PRINTS" id="PR00035">
    <property type="entry name" value="HTHGNTR"/>
</dbReference>
<dbReference type="Pfam" id="PF00392">
    <property type="entry name" value="GntR"/>
    <property type="match status" value="1"/>
</dbReference>
<keyword evidence="3" id="KW-0804">Transcription</keyword>
<evidence type="ECO:0000259" key="4">
    <source>
        <dbReference type="PROSITE" id="PS50949"/>
    </source>
</evidence>
<evidence type="ECO:0000313" key="6">
    <source>
        <dbReference type="Proteomes" id="UP000661193"/>
    </source>
</evidence>
<dbReference type="EMBL" id="JAETXL010000005">
    <property type="protein sequence ID" value="MBL6277511.1"/>
    <property type="molecule type" value="Genomic_DNA"/>
</dbReference>
<keyword evidence="1" id="KW-0805">Transcription regulation</keyword>
<dbReference type="CDD" id="cd07377">
    <property type="entry name" value="WHTH_GntR"/>
    <property type="match status" value="1"/>
</dbReference>
<comment type="caution">
    <text evidence="5">The sequence shown here is derived from an EMBL/GenBank/DDBJ whole genome shotgun (WGS) entry which is preliminary data.</text>
</comment>
<dbReference type="InterPro" id="IPR011663">
    <property type="entry name" value="UTRA"/>
</dbReference>
<dbReference type="SUPFAM" id="SSF46785">
    <property type="entry name" value="Winged helix' DNA-binding domain"/>
    <property type="match status" value="1"/>
</dbReference>
<accession>A0ABS1UME3</accession>
<dbReference type="InterPro" id="IPR000524">
    <property type="entry name" value="Tscrpt_reg_HTH_GntR"/>
</dbReference>
<sequence length="265" mass="29945">MTMATKYDRIADDLREQIAQGTLRPGQQLPPETALRDRYRVSLVTMRRALDELAAEGLIEKRHGYGTFVRKPRQRVVRDASRHQWEKERARLPHAERFGTGATERDTGLEMKDLDFRADYSVTPASEDLAEIFGVPAGTKLLKRVYRTKPKSEEYPLGLGQSLLVYDVVAENPHLLDSANEPWPGGTQAQLYTIGIELGRIREQIIARPPSASEAEQLGIDSGVSVFDLRKISYDINGRVVEIADTVLAGDRTQLVYNIELDRWQ</sequence>
<dbReference type="PANTHER" id="PTHR44846:SF17">
    <property type="entry name" value="GNTR-FAMILY TRANSCRIPTIONAL REGULATOR"/>
    <property type="match status" value="1"/>
</dbReference>
<dbReference type="InterPro" id="IPR036390">
    <property type="entry name" value="WH_DNA-bd_sf"/>
</dbReference>